<gene>
    <name evidence="1" type="ORF">HCN08_02390</name>
</gene>
<dbReference type="EMBL" id="JAATEJ010000001">
    <property type="protein sequence ID" value="NJP42269.1"/>
    <property type="molecule type" value="Genomic_DNA"/>
</dbReference>
<dbReference type="RefSeq" id="WP_167981104.1">
    <property type="nucleotide sequence ID" value="NZ_JAATEJ010000001.1"/>
</dbReference>
<sequence>MLEFSDPEIRAKAAQLGLIYEGHTVPAHLRSRVVAALVEERRAETAQPSDDGPYVGGQITIRPGAGIELDGNRLPAAAAPVEITVSDDPAVPSTVRLTLLAHTVQTIKE</sequence>
<evidence type="ECO:0000313" key="1">
    <source>
        <dbReference type="EMBL" id="NJP42269.1"/>
    </source>
</evidence>
<evidence type="ECO:0000313" key="2">
    <source>
        <dbReference type="Proteomes" id="UP000734511"/>
    </source>
</evidence>
<organism evidence="1 2">
    <name type="scientific">Actinacidiphila epipremni</name>
    <dbReference type="NCBI Taxonomy" id="2053013"/>
    <lineage>
        <taxon>Bacteria</taxon>
        <taxon>Bacillati</taxon>
        <taxon>Actinomycetota</taxon>
        <taxon>Actinomycetes</taxon>
        <taxon>Kitasatosporales</taxon>
        <taxon>Streptomycetaceae</taxon>
        <taxon>Actinacidiphila</taxon>
    </lineage>
</organism>
<name>A0ABX0ZK79_9ACTN</name>
<keyword evidence="2" id="KW-1185">Reference proteome</keyword>
<accession>A0ABX0ZK79</accession>
<comment type="caution">
    <text evidence="1">The sequence shown here is derived from an EMBL/GenBank/DDBJ whole genome shotgun (WGS) entry which is preliminary data.</text>
</comment>
<protein>
    <submittedName>
        <fullName evidence="1">Uncharacterized protein</fullName>
    </submittedName>
</protein>
<proteinExistence type="predicted"/>
<dbReference type="Proteomes" id="UP000734511">
    <property type="component" value="Unassembled WGS sequence"/>
</dbReference>
<reference evidence="1 2" key="1">
    <citation type="submission" date="2020-03" db="EMBL/GenBank/DDBJ databases">
        <title>WGS of actinomycetes isolated from Thailand.</title>
        <authorList>
            <person name="Thawai C."/>
        </authorList>
    </citation>
    <scope>NUCLEOTIDE SEQUENCE [LARGE SCALE GENOMIC DNA]</scope>
    <source>
        <strain evidence="1 2">PRB2-1</strain>
    </source>
</reference>